<keyword evidence="2" id="KW-1185">Reference proteome</keyword>
<gene>
    <name evidence="1" type="ORF">HNR72_004954</name>
</gene>
<reference evidence="1 2" key="1">
    <citation type="submission" date="2020-08" db="EMBL/GenBank/DDBJ databases">
        <title>Sequencing the genomes of 1000 actinobacteria strains.</title>
        <authorList>
            <person name="Klenk H.-P."/>
        </authorList>
    </citation>
    <scope>NUCLEOTIDE SEQUENCE [LARGE SCALE GENOMIC DNA]</scope>
    <source>
        <strain evidence="1 2">DSM 40129</strain>
    </source>
</reference>
<evidence type="ECO:0000313" key="1">
    <source>
        <dbReference type="EMBL" id="MBB5813926.1"/>
    </source>
</evidence>
<name>A0AA89TIJ1_STRCU</name>
<dbReference type="EMBL" id="JACHLX010000001">
    <property type="protein sequence ID" value="MBB5813926.1"/>
    <property type="molecule type" value="Genomic_DNA"/>
</dbReference>
<dbReference type="AlphaFoldDB" id="A0AA89TIJ1"/>
<organism evidence="1 2">
    <name type="scientific">Streptomyces collinus</name>
    <dbReference type="NCBI Taxonomy" id="42684"/>
    <lineage>
        <taxon>Bacteria</taxon>
        <taxon>Bacillati</taxon>
        <taxon>Actinomycetota</taxon>
        <taxon>Actinomycetes</taxon>
        <taxon>Kitasatosporales</taxon>
        <taxon>Streptomycetaceae</taxon>
        <taxon>Streptomyces</taxon>
    </lineage>
</organism>
<evidence type="ECO:0000313" key="2">
    <source>
        <dbReference type="Proteomes" id="UP000579531"/>
    </source>
</evidence>
<accession>A0AA89TIJ1</accession>
<sequence>MPRLVPVMVTAVPPEAGPAVVIVGFSMYV</sequence>
<comment type="caution">
    <text evidence="1">The sequence shown here is derived from an EMBL/GenBank/DDBJ whole genome shotgun (WGS) entry which is preliminary data.</text>
</comment>
<proteinExistence type="predicted"/>
<dbReference type="Proteomes" id="UP000579531">
    <property type="component" value="Unassembled WGS sequence"/>
</dbReference>
<protein>
    <submittedName>
        <fullName evidence="1">Uncharacterized protein</fullName>
    </submittedName>
</protein>